<evidence type="ECO:0008006" key="4">
    <source>
        <dbReference type="Google" id="ProtNLM"/>
    </source>
</evidence>
<dbReference type="HOGENOM" id="CLU_100979_2_0_4"/>
<dbReference type="InterPro" id="IPR008620">
    <property type="entry name" value="FixH"/>
</dbReference>
<dbReference type="RefSeq" id="WP_003782723.1">
    <property type="nucleotide sequence ID" value="NZ_GL870929.1"/>
</dbReference>
<keyword evidence="1" id="KW-1133">Transmembrane helix</keyword>
<keyword evidence="1" id="KW-0472">Membrane</keyword>
<organism evidence="2 3">
    <name type="scientific">Kingella denitrificans ATCC 33394</name>
    <dbReference type="NCBI Taxonomy" id="888741"/>
    <lineage>
        <taxon>Bacteria</taxon>
        <taxon>Pseudomonadati</taxon>
        <taxon>Pseudomonadota</taxon>
        <taxon>Betaproteobacteria</taxon>
        <taxon>Neisseriales</taxon>
        <taxon>Neisseriaceae</taxon>
        <taxon>Kingella</taxon>
    </lineage>
</organism>
<feature type="transmembrane region" description="Helical" evidence="1">
    <location>
        <begin position="20"/>
        <end position="41"/>
    </location>
</feature>
<name>F0EZC9_9NEIS</name>
<evidence type="ECO:0000256" key="1">
    <source>
        <dbReference type="SAM" id="Phobius"/>
    </source>
</evidence>
<evidence type="ECO:0000313" key="3">
    <source>
        <dbReference type="Proteomes" id="UP000004088"/>
    </source>
</evidence>
<keyword evidence="3" id="KW-1185">Reference proteome</keyword>
<dbReference type="STRING" id="888741.HMPREF9098_1213"/>
<keyword evidence="1" id="KW-0812">Transmembrane</keyword>
<dbReference type="AlphaFoldDB" id="F0EZC9"/>
<proteinExistence type="predicted"/>
<sequence>MAQTPENIRDQAPWYRQPVFWMLMSGPMIVVVAAFVTLNIASNTVTDLVSDDYYKDGKHINLQLERDVEAAKRGIVAQVLFNADGSAAKVFIAGHFDHGQPLKLSLLHPTRKADDHVVDLKPTGALSGDKVEYAANLQAALPNTAHWYVRVEDNAGVWRVEEKWRPSQGGAVDLKPKDNVLVLAAASSAPAPASAAH</sequence>
<reference evidence="2 3" key="1">
    <citation type="submission" date="2011-01" db="EMBL/GenBank/DDBJ databases">
        <authorList>
            <person name="Muzny D."/>
            <person name="Qin X."/>
            <person name="Deng J."/>
            <person name="Jiang H."/>
            <person name="Liu Y."/>
            <person name="Qu J."/>
            <person name="Song X.-Z."/>
            <person name="Zhang L."/>
            <person name="Thornton R."/>
            <person name="Coyle M."/>
            <person name="Francisco L."/>
            <person name="Jackson L."/>
            <person name="Javaid M."/>
            <person name="Korchina V."/>
            <person name="Kovar C."/>
            <person name="Mata R."/>
            <person name="Mathew T."/>
            <person name="Ngo R."/>
            <person name="Nguyen L."/>
            <person name="Nguyen N."/>
            <person name="Okwuonu G."/>
            <person name="Ongeri F."/>
            <person name="Pham C."/>
            <person name="Simmons D."/>
            <person name="Wilczek-Boney K."/>
            <person name="Hale W."/>
            <person name="Jakkamsetti A."/>
            <person name="Pham P."/>
            <person name="Ruth R."/>
            <person name="San Lucas F."/>
            <person name="Warren J."/>
            <person name="Zhang J."/>
            <person name="Zhao Z."/>
            <person name="Zhou C."/>
            <person name="Zhu D."/>
            <person name="Lee S."/>
            <person name="Bess C."/>
            <person name="Blankenburg K."/>
            <person name="Forbes L."/>
            <person name="Fu Q."/>
            <person name="Gubbala S."/>
            <person name="Hirani K."/>
            <person name="Jayaseelan J.C."/>
            <person name="Lara F."/>
            <person name="Munidasa M."/>
            <person name="Palculict T."/>
            <person name="Patil S."/>
            <person name="Pu L.-L."/>
            <person name="Saada N."/>
            <person name="Tang L."/>
            <person name="Weissenberger G."/>
            <person name="Zhu Y."/>
            <person name="Hemphill L."/>
            <person name="Shang Y."/>
            <person name="Youmans B."/>
            <person name="Ayvaz T."/>
            <person name="Ross M."/>
            <person name="Santibanez J."/>
            <person name="Aqrawi P."/>
            <person name="Gross S."/>
            <person name="Joshi V."/>
            <person name="Fowler G."/>
            <person name="Nazareth L."/>
            <person name="Reid J."/>
            <person name="Worley K."/>
            <person name="Petrosino J."/>
            <person name="Highlander S."/>
            <person name="Gibbs R."/>
        </authorList>
    </citation>
    <scope>NUCLEOTIDE SEQUENCE [LARGE SCALE GENOMIC DNA]</scope>
    <source>
        <strain evidence="2 3">ATCC 33394</strain>
    </source>
</reference>
<dbReference type="Pfam" id="PF05751">
    <property type="entry name" value="FixH"/>
    <property type="match status" value="1"/>
</dbReference>
<evidence type="ECO:0000313" key="2">
    <source>
        <dbReference type="EMBL" id="EGC17386.1"/>
    </source>
</evidence>
<dbReference type="Proteomes" id="UP000004088">
    <property type="component" value="Unassembled WGS sequence"/>
</dbReference>
<protein>
    <recommendedName>
        <fullName evidence="4">FixH</fullName>
    </recommendedName>
</protein>
<gene>
    <name evidence="2" type="ORF">HMPREF9098_1213</name>
</gene>
<comment type="caution">
    <text evidence="2">The sequence shown here is derived from an EMBL/GenBank/DDBJ whole genome shotgun (WGS) entry which is preliminary data.</text>
</comment>
<accession>F0EZC9</accession>
<dbReference type="EMBL" id="AEWV01000020">
    <property type="protein sequence ID" value="EGC17386.1"/>
    <property type="molecule type" value="Genomic_DNA"/>
</dbReference>